<dbReference type="AlphaFoldDB" id="A0A4Y7Q5N0"/>
<name>A0A4Y7Q5N0_9AGAM</name>
<accession>A0A4Y7Q5N0</accession>
<dbReference type="VEuPathDB" id="FungiDB:BD410DRAFT_828572"/>
<gene>
    <name evidence="1" type="ORF">BD410DRAFT_828572</name>
</gene>
<keyword evidence="2" id="KW-1185">Reference proteome</keyword>
<evidence type="ECO:0000313" key="1">
    <source>
        <dbReference type="EMBL" id="TDL22120.1"/>
    </source>
</evidence>
<sequence>MSTGFPSRIPHQWRLALTGVLALKSTFGVVLLLDFNISGNDAAKYGFYVRVHNTSITIAGNDSIFHRNWSNHKSRRVVTNHHHVPGPTAINHFQKSSIASPTMIRLSCTVVKEQKPGMSSKFLLWDDPLFGSCRPTGFLQKPHKQIEFRIILCSKWIGRLIHSYYQGGELFHKQVMPRLMGSIAMSPHWLACCRPTFMFHESSRSVEALNLYAIFSRTPSRRLTEKFIPENFSFFVRPANLAYMYPEAAWLRRKYHVNAHRGSSIKAPIIYSNIVKSPSESLRSSQEISTASAMCGYRRTALA</sequence>
<dbReference type="EMBL" id="ML170176">
    <property type="protein sequence ID" value="TDL22120.1"/>
    <property type="molecule type" value="Genomic_DNA"/>
</dbReference>
<organism evidence="1 2">
    <name type="scientific">Rickenella mellea</name>
    <dbReference type="NCBI Taxonomy" id="50990"/>
    <lineage>
        <taxon>Eukaryota</taxon>
        <taxon>Fungi</taxon>
        <taxon>Dikarya</taxon>
        <taxon>Basidiomycota</taxon>
        <taxon>Agaricomycotina</taxon>
        <taxon>Agaricomycetes</taxon>
        <taxon>Hymenochaetales</taxon>
        <taxon>Rickenellaceae</taxon>
        <taxon>Rickenella</taxon>
    </lineage>
</organism>
<reference evidence="1 2" key="1">
    <citation type="submission" date="2018-06" db="EMBL/GenBank/DDBJ databases">
        <title>A transcriptomic atlas of mushroom development highlights an independent origin of complex multicellularity.</title>
        <authorList>
            <consortium name="DOE Joint Genome Institute"/>
            <person name="Krizsan K."/>
            <person name="Almasi E."/>
            <person name="Merenyi Z."/>
            <person name="Sahu N."/>
            <person name="Viragh M."/>
            <person name="Koszo T."/>
            <person name="Mondo S."/>
            <person name="Kiss B."/>
            <person name="Balint B."/>
            <person name="Kues U."/>
            <person name="Barry K."/>
            <person name="Hegedus J.C."/>
            <person name="Henrissat B."/>
            <person name="Johnson J."/>
            <person name="Lipzen A."/>
            <person name="Ohm R."/>
            <person name="Nagy I."/>
            <person name="Pangilinan J."/>
            <person name="Yan J."/>
            <person name="Xiong Y."/>
            <person name="Grigoriev I.V."/>
            <person name="Hibbett D.S."/>
            <person name="Nagy L.G."/>
        </authorList>
    </citation>
    <scope>NUCLEOTIDE SEQUENCE [LARGE SCALE GENOMIC DNA]</scope>
    <source>
        <strain evidence="1 2">SZMC22713</strain>
    </source>
</reference>
<proteinExistence type="predicted"/>
<evidence type="ECO:0000313" key="2">
    <source>
        <dbReference type="Proteomes" id="UP000294933"/>
    </source>
</evidence>
<protein>
    <submittedName>
        <fullName evidence="1">Uncharacterized protein</fullName>
    </submittedName>
</protein>
<dbReference type="Proteomes" id="UP000294933">
    <property type="component" value="Unassembled WGS sequence"/>
</dbReference>